<dbReference type="Pfam" id="PF08447">
    <property type="entry name" value="PAS_3"/>
    <property type="match status" value="2"/>
</dbReference>
<dbReference type="SMART" id="SM00086">
    <property type="entry name" value="PAC"/>
    <property type="match status" value="6"/>
</dbReference>
<dbReference type="CDD" id="cd01949">
    <property type="entry name" value="GGDEF"/>
    <property type="match status" value="2"/>
</dbReference>
<gene>
    <name evidence="5" type="ORF">DWV29_13160</name>
</gene>
<dbReference type="InterPro" id="IPR035965">
    <property type="entry name" value="PAS-like_dom_sf"/>
</dbReference>
<accession>A0A413FF30</accession>
<organism evidence="5 6">
    <name type="scientific">Enterocloster asparagiformis</name>
    <dbReference type="NCBI Taxonomy" id="333367"/>
    <lineage>
        <taxon>Bacteria</taxon>
        <taxon>Bacillati</taxon>
        <taxon>Bacillota</taxon>
        <taxon>Clostridia</taxon>
        <taxon>Lachnospirales</taxon>
        <taxon>Lachnospiraceae</taxon>
        <taxon>Enterocloster</taxon>
    </lineage>
</organism>
<feature type="domain" description="PAC" evidence="2">
    <location>
        <begin position="1201"/>
        <end position="1253"/>
    </location>
</feature>
<dbReference type="SUPFAM" id="SSF55073">
    <property type="entry name" value="Nucleotide cyclase"/>
    <property type="match status" value="2"/>
</dbReference>
<dbReference type="CDD" id="cd01948">
    <property type="entry name" value="EAL"/>
    <property type="match status" value="1"/>
</dbReference>
<dbReference type="NCBIfam" id="TIGR00254">
    <property type="entry name" value="GGDEF"/>
    <property type="match status" value="2"/>
</dbReference>
<dbReference type="InterPro" id="IPR001633">
    <property type="entry name" value="EAL_dom"/>
</dbReference>
<dbReference type="Gene3D" id="3.30.70.270">
    <property type="match status" value="2"/>
</dbReference>
<dbReference type="CDD" id="cd00130">
    <property type="entry name" value="PAS"/>
    <property type="match status" value="3"/>
</dbReference>
<sequence>MEFNSESRDTRIYIVDDHYRIVYFNHALGEVFPSLKTGELCYRALCGESAPCSDCPLGQEDGSDSIFYNQLVDQWVEVNTGRIDWPGEGRCHAVFARKIQEGNRNLFFNLTSTSAYDVLFEMNLTRDMFKVLYQVEGKYNLPSFIGRLAEGVEIAARILVHPDDREVFRKFWSLESLLSRLASESKDNMLRGQFRSKRADGSYCWVVQTVVPVRHGGNGDKIVMCFIQDIDEQKQRELELRRNFHLQDTNVDPLTGVYRRAIFFREAEAFLKQAGPEPYCLMAVDIEHFKLFNEWYGQEAGDSFLVNFGTFLREEQQASGGIAGYMGGDDFGIILPDRLEVLERLQNKMIRYAKERGGNAGFQPAFGIFPIADRGISVSTMYDRAVIALGEMKGNYARRSCRYDSRMKRKMEENHMLLSEVQRALEQDEFTFYAQPKCNMATGKIIGLESLVRWNHPERGLIAPGDFLPLLEENGFISNLDRYIWDKVCFRLKNWIQNGHRPVPISVNVSRVDVYALDVVKELNELTDRYGLDPRLLEVEITESAYAEDTTAVAAVVEGLRTAGFTVLMDDFGSGYSSLNMLKDVNVDVLKIDMKFLDMDEQSVGKGVGILEAITNMARLMGLRLIAEGVETREQVDFLLNLGCIYGQGYYFYRPMPVADLEARLSDERNVDFRGLTAPGVERLSLDELLRGGVASDILINNILGGVAFYDVCGDQIELTRANVQYYKVTRTNPVDLEEYRRTILEGIYEEDRPAAVDIFRRARLDPLNGAEGDIRRLCEGEGTIWMHLRAFFLREQGGHQIFYGAVSDVTEQRRREQKLEASQRALASAVRTAEDDEGFKAMTEDNRRAAAAIFAQMAPGGLIGGYCEEGFPLYFANQEMVGLLGYQSFAEFSEAIRGRVINTIHPDDRLRVMEDIGDTNKPGTEYMTTYRMMKKNGGWFWALDKGKVVLTGDGRPAIISACADISEPMAAQKALAEHNRVIIRQNQELHFLNNETPGGYHCCENDRGLTFMYISNRFLGILGYSAEEIKARFDNKMMNMIHPDDRERVRAAACQMEKNGGTTDLEYRIKGADGYIWAADQSRYIREGSRGYVHGVVLDITALKQKEYELWVSGKRTESILKQAGLNCWDWDFEKNTLVLTNVVQNVEMIGTYQCFRSGVVTVTDFPERVFADFCLQESGRERYRRFVEEVRSGENCESHTCEVPVRVRGGKTVWVRVGCETIRDEEGRPVRAVGYYTDVTKQKNEALCREEQLKTLELLRSQATYDFQVNLTRDMILSGEGREKWMREADVPDGSYTESVAYLNNNLVTPEFQAAAAKFMDRDRLLGLYRAGIYTDSLEYRRIYKNQVRWMKAVMYLMQIGDRPDVYSCIFVMDIDEQKSQELKLRKLAATDSLTGLYNRQSGVARIREYLCSMEEDETAALIMLDLDDFKVANDVFGHACGDRIIAENAAKLKRLFREKDVVCRIGGDEFLVLCKQIRQEDADRKMDFIVRSMKSICSHGDREILFSVSVGYAMTPDQGRDFDELYRKADIALFAAKMDGKGRYKLYEPSMKAVRYELADRD</sequence>
<dbReference type="PROSITE" id="PS50112">
    <property type="entry name" value="PAS"/>
    <property type="match status" value="1"/>
</dbReference>
<dbReference type="Gene3D" id="3.30.450.20">
    <property type="entry name" value="PAS domain"/>
    <property type="match status" value="5"/>
</dbReference>
<dbReference type="EMBL" id="QSBM01000009">
    <property type="protein sequence ID" value="RGX29098.1"/>
    <property type="molecule type" value="Genomic_DNA"/>
</dbReference>
<dbReference type="PANTHER" id="PTHR44757:SF2">
    <property type="entry name" value="BIOFILM ARCHITECTURE MAINTENANCE PROTEIN MBAA"/>
    <property type="match status" value="1"/>
</dbReference>
<dbReference type="PANTHER" id="PTHR44757">
    <property type="entry name" value="DIGUANYLATE CYCLASE DGCP"/>
    <property type="match status" value="1"/>
</dbReference>
<dbReference type="InterPro" id="IPR000700">
    <property type="entry name" value="PAS-assoc_C"/>
</dbReference>
<protein>
    <submittedName>
        <fullName evidence="5">EAL domain-containing protein</fullName>
    </submittedName>
</protein>
<dbReference type="Proteomes" id="UP000283880">
    <property type="component" value="Unassembled WGS sequence"/>
</dbReference>
<name>A0A413FF30_9FIRM</name>
<feature type="domain" description="PAC" evidence="2">
    <location>
        <begin position="769"/>
        <end position="822"/>
    </location>
</feature>
<dbReference type="Pfam" id="PF00563">
    <property type="entry name" value="EAL"/>
    <property type="match status" value="1"/>
</dbReference>
<dbReference type="InterPro" id="IPR000160">
    <property type="entry name" value="GGDEF_dom"/>
</dbReference>
<feature type="domain" description="PAC" evidence="2">
    <location>
        <begin position="927"/>
        <end position="978"/>
    </location>
</feature>
<dbReference type="Pfam" id="PF00990">
    <property type="entry name" value="GGDEF"/>
    <property type="match status" value="2"/>
</dbReference>
<evidence type="ECO:0000259" key="3">
    <source>
        <dbReference type="PROSITE" id="PS50883"/>
    </source>
</evidence>
<dbReference type="InterPro" id="IPR043128">
    <property type="entry name" value="Rev_trsase/Diguanyl_cyclase"/>
</dbReference>
<dbReference type="InterPro" id="IPR035919">
    <property type="entry name" value="EAL_sf"/>
</dbReference>
<dbReference type="SUPFAM" id="SSF141868">
    <property type="entry name" value="EAL domain-like"/>
    <property type="match status" value="1"/>
</dbReference>
<dbReference type="SMART" id="SM00052">
    <property type="entry name" value="EAL"/>
    <property type="match status" value="1"/>
</dbReference>
<dbReference type="SMART" id="SM00267">
    <property type="entry name" value="GGDEF"/>
    <property type="match status" value="2"/>
</dbReference>
<feature type="domain" description="PAC" evidence="2">
    <location>
        <begin position="190"/>
        <end position="242"/>
    </location>
</feature>
<dbReference type="NCBIfam" id="TIGR00229">
    <property type="entry name" value="sensory_box"/>
    <property type="match status" value="2"/>
</dbReference>
<dbReference type="OrthoDB" id="9805474at2"/>
<evidence type="ECO:0000259" key="4">
    <source>
        <dbReference type="PROSITE" id="PS50887"/>
    </source>
</evidence>
<dbReference type="InterPro" id="IPR052155">
    <property type="entry name" value="Biofilm_reg_signaling"/>
</dbReference>
<proteinExistence type="predicted"/>
<dbReference type="PROSITE" id="PS50883">
    <property type="entry name" value="EAL"/>
    <property type="match status" value="1"/>
</dbReference>
<feature type="domain" description="GGDEF" evidence="4">
    <location>
        <begin position="1420"/>
        <end position="1552"/>
    </location>
</feature>
<dbReference type="PROSITE" id="PS50113">
    <property type="entry name" value="PAC"/>
    <property type="match status" value="4"/>
</dbReference>
<dbReference type="InterPro" id="IPR029787">
    <property type="entry name" value="Nucleotide_cyclase"/>
</dbReference>
<dbReference type="InterPro" id="IPR001610">
    <property type="entry name" value="PAC"/>
</dbReference>
<reference evidence="5 6" key="1">
    <citation type="submission" date="2018-08" db="EMBL/GenBank/DDBJ databases">
        <title>A genome reference for cultivated species of the human gut microbiota.</title>
        <authorList>
            <person name="Zou Y."/>
            <person name="Xue W."/>
            <person name="Luo G."/>
        </authorList>
    </citation>
    <scope>NUCLEOTIDE SEQUENCE [LARGE SCALE GENOMIC DNA]</scope>
    <source>
        <strain evidence="5 6">AF04-15</strain>
    </source>
</reference>
<evidence type="ECO:0000313" key="6">
    <source>
        <dbReference type="Proteomes" id="UP000283880"/>
    </source>
</evidence>
<dbReference type="SUPFAM" id="SSF55785">
    <property type="entry name" value="PYP-like sensor domain (PAS domain)"/>
    <property type="match status" value="5"/>
</dbReference>
<feature type="domain" description="EAL" evidence="3">
    <location>
        <begin position="414"/>
        <end position="669"/>
    </location>
</feature>
<evidence type="ECO:0000259" key="2">
    <source>
        <dbReference type="PROSITE" id="PS50113"/>
    </source>
</evidence>
<dbReference type="InterPro" id="IPR000014">
    <property type="entry name" value="PAS"/>
</dbReference>
<feature type="domain" description="PAS" evidence="1">
    <location>
        <begin position="1006"/>
        <end position="1061"/>
    </location>
</feature>
<dbReference type="Gene3D" id="3.20.20.450">
    <property type="entry name" value="EAL domain"/>
    <property type="match status" value="1"/>
</dbReference>
<dbReference type="InterPro" id="IPR013655">
    <property type="entry name" value="PAS_fold_3"/>
</dbReference>
<evidence type="ECO:0000259" key="1">
    <source>
        <dbReference type="PROSITE" id="PS50112"/>
    </source>
</evidence>
<evidence type="ECO:0000313" key="5">
    <source>
        <dbReference type="EMBL" id="RGX29098.1"/>
    </source>
</evidence>
<comment type="caution">
    <text evidence="5">The sequence shown here is derived from an EMBL/GenBank/DDBJ whole genome shotgun (WGS) entry which is preliminary data.</text>
</comment>
<dbReference type="Pfam" id="PF13426">
    <property type="entry name" value="PAS_9"/>
    <property type="match status" value="1"/>
</dbReference>
<dbReference type="RefSeq" id="WP_117777527.1">
    <property type="nucleotide sequence ID" value="NZ_JAWRJJ010000287.1"/>
</dbReference>
<feature type="domain" description="GGDEF" evidence="4">
    <location>
        <begin position="277"/>
        <end position="405"/>
    </location>
</feature>
<dbReference type="PROSITE" id="PS50887">
    <property type="entry name" value="GGDEF"/>
    <property type="match status" value="2"/>
</dbReference>